<evidence type="ECO:0000256" key="3">
    <source>
        <dbReference type="ARBA" id="ARBA00022694"/>
    </source>
</evidence>
<dbReference type="GO" id="GO:0008479">
    <property type="term" value="F:tRNA-guanosine(34) queuine transglycosylase activity"/>
    <property type="evidence" value="ECO:0007669"/>
    <property type="project" value="InterPro"/>
</dbReference>
<dbReference type="PANTHER" id="PTHR46499:SF1">
    <property type="entry name" value="QUEUINE TRNA-RIBOSYLTRANSFERASE"/>
    <property type="match status" value="1"/>
</dbReference>
<accession>A0A1F8EF65</accession>
<gene>
    <name evidence="5" type="ORF">A2736_02255</name>
</gene>
<protein>
    <recommendedName>
        <fullName evidence="4">tRNA-guanine(15) transglycosylase-like domain-containing protein</fullName>
    </recommendedName>
</protein>
<sequence length="416" mass="47453">MFKILKKDKSTNARTGILITPHGKILTPAYTIVATHAEIKCLKSQDIVKTKTQVVISNTYHLWNKINSKRRTHNEEPKNKTSNDKTESFLIKSLKVKMPTMTDSGGFQVFSLRYSDKRYGKILQSTSDLFHDRIINKISKNKTPNVKITNKGVFFSIDGPSTKLRASQKRFLGPELSMKLQESLGADIIFAFDECTSPLDNLAYNKKALVRTHRWAKICLAQNEKRKMQNQTPKQLLFGIVQGGRFKSLRVKSAKFIGSLPFDGFGIGGSFGKDEMIKTLKIVVPHLPEEKPRHLLGIGKIRDVFYAVENGIDSFDCVIPTREARHGRIYTQHGHYDILKNRDKNISLEKGCKCPACKLNITKSKLNTLFKTDLPRAQRFATLHNVWFFNNLMKNIRASIDRGSFKTFKKKFLSRV</sequence>
<name>A0A1F8EF65_9BACT</name>
<dbReference type="EMBL" id="MGJC01000027">
    <property type="protein sequence ID" value="OGM99503.1"/>
    <property type="molecule type" value="Genomic_DNA"/>
</dbReference>
<comment type="caution">
    <text evidence="5">The sequence shown here is derived from an EMBL/GenBank/DDBJ whole genome shotgun (WGS) entry which is preliminary data.</text>
</comment>
<keyword evidence="1" id="KW-0328">Glycosyltransferase</keyword>
<evidence type="ECO:0000313" key="6">
    <source>
        <dbReference type="Proteomes" id="UP000177503"/>
    </source>
</evidence>
<dbReference type="Pfam" id="PF01702">
    <property type="entry name" value="TGT"/>
    <property type="match status" value="1"/>
</dbReference>
<evidence type="ECO:0000256" key="2">
    <source>
        <dbReference type="ARBA" id="ARBA00022679"/>
    </source>
</evidence>
<dbReference type="PANTHER" id="PTHR46499">
    <property type="entry name" value="QUEUINE TRNA-RIBOSYLTRANSFERASE"/>
    <property type="match status" value="1"/>
</dbReference>
<dbReference type="SUPFAM" id="SSF51713">
    <property type="entry name" value="tRNA-guanine transglycosylase"/>
    <property type="match status" value="1"/>
</dbReference>
<dbReference type="Gene3D" id="3.20.20.105">
    <property type="entry name" value="Queuine tRNA-ribosyltransferase-like"/>
    <property type="match status" value="1"/>
</dbReference>
<dbReference type="GO" id="GO:0005737">
    <property type="term" value="C:cytoplasm"/>
    <property type="evidence" value="ECO:0007669"/>
    <property type="project" value="TreeGrafter"/>
</dbReference>
<dbReference type="AlphaFoldDB" id="A0A1F8EF65"/>
<evidence type="ECO:0000313" key="5">
    <source>
        <dbReference type="EMBL" id="OGM99503.1"/>
    </source>
</evidence>
<proteinExistence type="predicted"/>
<dbReference type="Proteomes" id="UP000177503">
    <property type="component" value="Unassembled WGS sequence"/>
</dbReference>
<dbReference type="NCBIfam" id="TIGR00430">
    <property type="entry name" value="Q_tRNA_tgt"/>
    <property type="match status" value="1"/>
</dbReference>
<dbReference type="InterPro" id="IPR036511">
    <property type="entry name" value="TGT-like_sf"/>
</dbReference>
<feature type="domain" description="tRNA-guanine(15) transglycosylase-like" evidence="4">
    <location>
        <begin position="11"/>
        <end position="414"/>
    </location>
</feature>
<dbReference type="NCBIfam" id="TIGR00449">
    <property type="entry name" value="tgt_general"/>
    <property type="match status" value="1"/>
</dbReference>
<dbReference type="InterPro" id="IPR002616">
    <property type="entry name" value="tRNA_ribo_trans-like"/>
</dbReference>
<dbReference type="InterPro" id="IPR050076">
    <property type="entry name" value="ArchSynthase1/Queuine_TRR"/>
</dbReference>
<evidence type="ECO:0000256" key="1">
    <source>
        <dbReference type="ARBA" id="ARBA00022676"/>
    </source>
</evidence>
<organism evidence="5 6">
    <name type="scientific">Candidatus Yanofskybacteria bacterium RIFCSPHIGHO2_01_FULL_41_27</name>
    <dbReference type="NCBI Taxonomy" id="1802662"/>
    <lineage>
        <taxon>Bacteria</taxon>
        <taxon>Candidatus Yanofskyibacteriota</taxon>
    </lineage>
</organism>
<dbReference type="InterPro" id="IPR004803">
    <property type="entry name" value="TGT"/>
</dbReference>
<keyword evidence="3" id="KW-0819">tRNA processing</keyword>
<evidence type="ECO:0000259" key="4">
    <source>
        <dbReference type="Pfam" id="PF01702"/>
    </source>
</evidence>
<keyword evidence="2" id="KW-0808">Transferase</keyword>
<reference evidence="5 6" key="1">
    <citation type="journal article" date="2016" name="Nat. Commun.">
        <title>Thousands of microbial genomes shed light on interconnected biogeochemical processes in an aquifer system.</title>
        <authorList>
            <person name="Anantharaman K."/>
            <person name="Brown C.T."/>
            <person name="Hug L.A."/>
            <person name="Sharon I."/>
            <person name="Castelle C.J."/>
            <person name="Probst A.J."/>
            <person name="Thomas B.C."/>
            <person name="Singh A."/>
            <person name="Wilkins M.J."/>
            <person name="Karaoz U."/>
            <person name="Brodie E.L."/>
            <person name="Williams K.H."/>
            <person name="Hubbard S.S."/>
            <person name="Banfield J.F."/>
        </authorList>
    </citation>
    <scope>NUCLEOTIDE SEQUENCE [LARGE SCALE GENOMIC DNA]</scope>
</reference>
<dbReference type="GO" id="GO:0002099">
    <property type="term" value="P:tRNA wobble guanine modification"/>
    <property type="evidence" value="ECO:0007669"/>
    <property type="project" value="TreeGrafter"/>
</dbReference>
<dbReference type="STRING" id="1802662.A2736_02255"/>